<sequence>MDGTSSINVSTTSDSISITAVTTHSPPSLRRLGSGTSVITDEAESRKLPSSKYKGVVPQPNGRWGAQIYEKHQRVWLGTFNEEQEAAKAYDTAAQRFRGRDAVVNFKPSSETLNDDVENLFLNSHSKAEIVDMLRKHTYNDELEQSRRNYGGGKAPAVNHGRSRGGDTAEMARDHLFDKAVTPSDVGKLNRLVIPKQQAEKHFPLQNGNNSKGVLLNFEDKLGKVWRFRYSYWNSSQSYVLTKGWSRFVKEKNLRAGDLVSFGRSTGPDKQLYIDWKRKDNGVVDRVVDRVQPVQMFRLFGVNIFEVPRNGVVDGCGGKRMREMELLGLECSKKQRVIDAL</sequence>
<dbReference type="EMBL" id="WHWC01000017">
    <property type="protein sequence ID" value="KAG8366572.1"/>
    <property type="molecule type" value="Genomic_DNA"/>
</dbReference>
<dbReference type="PROSITE" id="PS51032">
    <property type="entry name" value="AP2_ERF"/>
    <property type="match status" value="1"/>
</dbReference>
<dbReference type="GO" id="GO:0009873">
    <property type="term" value="P:ethylene-activated signaling pathway"/>
    <property type="evidence" value="ECO:0007669"/>
    <property type="project" value="UniProtKB-KW"/>
</dbReference>
<keyword evidence="6" id="KW-0804">Transcription</keyword>
<evidence type="ECO:0000256" key="2">
    <source>
        <dbReference type="ARBA" id="ARBA00009089"/>
    </source>
</evidence>
<dbReference type="CDD" id="cd10017">
    <property type="entry name" value="B3_DNA"/>
    <property type="match status" value="1"/>
</dbReference>
<keyword evidence="4" id="KW-0805">Transcription regulation</keyword>
<dbReference type="Pfam" id="PF02362">
    <property type="entry name" value="B3"/>
    <property type="match status" value="1"/>
</dbReference>
<dbReference type="Gene3D" id="2.40.330.10">
    <property type="entry name" value="DNA-binding pseudobarrel domain"/>
    <property type="match status" value="1"/>
</dbReference>
<dbReference type="SUPFAM" id="SSF101936">
    <property type="entry name" value="DNA-binding pseudobarrel domain"/>
    <property type="match status" value="1"/>
</dbReference>
<evidence type="ECO:0000256" key="5">
    <source>
        <dbReference type="ARBA" id="ARBA00023125"/>
    </source>
</evidence>
<dbReference type="SMART" id="SM00380">
    <property type="entry name" value="AP2"/>
    <property type="match status" value="1"/>
</dbReference>
<evidence type="ECO:0000256" key="7">
    <source>
        <dbReference type="ARBA" id="ARBA00023242"/>
    </source>
</evidence>
<dbReference type="Pfam" id="PF00847">
    <property type="entry name" value="AP2"/>
    <property type="match status" value="1"/>
</dbReference>
<evidence type="ECO:0000256" key="3">
    <source>
        <dbReference type="ARBA" id="ARBA00022745"/>
    </source>
</evidence>
<dbReference type="InterPro" id="IPR016177">
    <property type="entry name" value="DNA-bd_dom_sf"/>
</dbReference>
<dbReference type="GO" id="GO:0003700">
    <property type="term" value="F:DNA-binding transcription factor activity"/>
    <property type="evidence" value="ECO:0007669"/>
    <property type="project" value="InterPro"/>
</dbReference>
<feature type="region of interest" description="Disordered" evidence="8">
    <location>
        <begin position="18"/>
        <end position="45"/>
    </location>
</feature>
<evidence type="ECO:0000256" key="1">
    <source>
        <dbReference type="ARBA" id="ARBA00004123"/>
    </source>
</evidence>
<feature type="domain" description="TF-B3" evidence="9">
    <location>
        <begin position="177"/>
        <end position="280"/>
    </location>
</feature>
<evidence type="ECO:0000259" key="9">
    <source>
        <dbReference type="PROSITE" id="PS50863"/>
    </source>
</evidence>
<dbReference type="InterPro" id="IPR001471">
    <property type="entry name" value="AP2/ERF_dom"/>
</dbReference>
<comment type="subcellular location">
    <subcellularLocation>
        <location evidence="1">Nucleus</location>
    </subcellularLocation>
</comment>
<dbReference type="GO" id="GO:0005634">
    <property type="term" value="C:nucleus"/>
    <property type="evidence" value="ECO:0007669"/>
    <property type="project" value="UniProtKB-SubCell"/>
</dbReference>
<accession>A0AAV6WGG6</accession>
<feature type="domain" description="AP2/ERF" evidence="10">
    <location>
        <begin position="52"/>
        <end position="107"/>
    </location>
</feature>
<comment type="caution">
    <text evidence="11">The sequence shown here is derived from an EMBL/GenBank/DDBJ whole genome shotgun (WGS) entry which is preliminary data.</text>
</comment>
<evidence type="ECO:0000256" key="4">
    <source>
        <dbReference type="ARBA" id="ARBA00023015"/>
    </source>
</evidence>
<comment type="similarity">
    <text evidence="2">Belongs to the AP2/ERF transcription factor family. RAV subfamily.</text>
</comment>
<dbReference type="Proteomes" id="UP000826271">
    <property type="component" value="Unassembled WGS sequence"/>
</dbReference>
<name>A0AAV6WGG6_9LAMI</name>
<dbReference type="AlphaFoldDB" id="A0AAV6WGG6"/>
<dbReference type="FunFam" id="3.30.730.10:FF:000008">
    <property type="entry name" value="AP2 domain-containing protein RAP2.8"/>
    <property type="match status" value="1"/>
</dbReference>
<dbReference type="Gene3D" id="3.30.730.10">
    <property type="entry name" value="AP2/ERF domain"/>
    <property type="match status" value="1"/>
</dbReference>
<gene>
    <name evidence="11" type="ORF">BUALT_Bualt17G0093900</name>
</gene>
<dbReference type="SMART" id="SM01019">
    <property type="entry name" value="B3"/>
    <property type="match status" value="1"/>
</dbReference>
<evidence type="ECO:0000313" key="12">
    <source>
        <dbReference type="Proteomes" id="UP000826271"/>
    </source>
</evidence>
<keyword evidence="5" id="KW-0238">DNA-binding</keyword>
<proteinExistence type="inferred from homology"/>
<keyword evidence="3" id="KW-0936">Ethylene signaling pathway</keyword>
<dbReference type="PROSITE" id="PS50863">
    <property type="entry name" value="B3"/>
    <property type="match status" value="1"/>
</dbReference>
<keyword evidence="12" id="KW-1185">Reference proteome</keyword>
<evidence type="ECO:0000256" key="8">
    <source>
        <dbReference type="SAM" id="MobiDB-lite"/>
    </source>
</evidence>
<dbReference type="PANTHER" id="PTHR31140:SF1">
    <property type="entry name" value="AP2_ERF AND B3 DOMAIN-CONTAINING TRANSCRIPTION REPRESSOR RAV2"/>
    <property type="match status" value="1"/>
</dbReference>
<dbReference type="PANTHER" id="PTHR31140">
    <property type="entry name" value="B3 DOMAIN-CONTAINING TRANSCRIPTION FACTOR ABI3"/>
    <property type="match status" value="1"/>
</dbReference>
<keyword evidence="7" id="KW-0539">Nucleus</keyword>
<dbReference type="CDD" id="cd00018">
    <property type="entry name" value="AP2"/>
    <property type="match status" value="1"/>
</dbReference>
<dbReference type="InterPro" id="IPR003340">
    <property type="entry name" value="B3_DNA-bd"/>
</dbReference>
<protein>
    <submittedName>
        <fullName evidence="11">Uncharacterized protein</fullName>
    </submittedName>
</protein>
<dbReference type="GO" id="GO:0003677">
    <property type="term" value="F:DNA binding"/>
    <property type="evidence" value="ECO:0007669"/>
    <property type="project" value="UniProtKB-KW"/>
</dbReference>
<organism evidence="11 12">
    <name type="scientific">Buddleja alternifolia</name>
    <dbReference type="NCBI Taxonomy" id="168488"/>
    <lineage>
        <taxon>Eukaryota</taxon>
        <taxon>Viridiplantae</taxon>
        <taxon>Streptophyta</taxon>
        <taxon>Embryophyta</taxon>
        <taxon>Tracheophyta</taxon>
        <taxon>Spermatophyta</taxon>
        <taxon>Magnoliopsida</taxon>
        <taxon>eudicotyledons</taxon>
        <taxon>Gunneridae</taxon>
        <taxon>Pentapetalae</taxon>
        <taxon>asterids</taxon>
        <taxon>lamiids</taxon>
        <taxon>Lamiales</taxon>
        <taxon>Scrophulariaceae</taxon>
        <taxon>Buddlejeae</taxon>
        <taxon>Buddleja</taxon>
    </lineage>
</organism>
<dbReference type="SUPFAM" id="SSF54171">
    <property type="entry name" value="DNA-binding domain"/>
    <property type="match status" value="1"/>
</dbReference>
<dbReference type="InterPro" id="IPR015300">
    <property type="entry name" value="DNA-bd_pseudobarrel_sf"/>
</dbReference>
<reference evidence="11" key="1">
    <citation type="submission" date="2019-10" db="EMBL/GenBank/DDBJ databases">
        <authorList>
            <person name="Zhang R."/>
            <person name="Pan Y."/>
            <person name="Wang J."/>
            <person name="Ma R."/>
            <person name="Yu S."/>
        </authorList>
    </citation>
    <scope>NUCLEOTIDE SEQUENCE</scope>
    <source>
        <strain evidence="11">LA-IB0</strain>
        <tissue evidence="11">Leaf</tissue>
    </source>
</reference>
<feature type="region of interest" description="Disordered" evidence="8">
    <location>
        <begin position="146"/>
        <end position="167"/>
    </location>
</feature>
<evidence type="ECO:0000313" key="11">
    <source>
        <dbReference type="EMBL" id="KAG8366572.1"/>
    </source>
</evidence>
<evidence type="ECO:0000256" key="6">
    <source>
        <dbReference type="ARBA" id="ARBA00023163"/>
    </source>
</evidence>
<dbReference type="InterPro" id="IPR044800">
    <property type="entry name" value="LEC2-like"/>
</dbReference>
<dbReference type="InterPro" id="IPR036955">
    <property type="entry name" value="AP2/ERF_dom_sf"/>
</dbReference>
<evidence type="ECO:0000259" key="10">
    <source>
        <dbReference type="PROSITE" id="PS51032"/>
    </source>
</evidence>